<feature type="transmembrane region" description="Helical" evidence="1">
    <location>
        <begin position="36"/>
        <end position="57"/>
    </location>
</feature>
<evidence type="ECO:0000313" key="3">
    <source>
        <dbReference type="Proteomes" id="UP000694392"/>
    </source>
</evidence>
<dbReference type="Proteomes" id="UP000694392">
    <property type="component" value="Unplaced"/>
</dbReference>
<reference evidence="2" key="2">
    <citation type="submission" date="2025-09" db="UniProtKB">
        <authorList>
            <consortium name="Ensembl"/>
        </authorList>
    </citation>
    <scope>IDENTIFICATION</scope>
</reference>
<proteinExistence type="predicted"/>
<dbReference type="AlphaFoldDB" id="A0A8D0HAG8"/>
<name>A0A8D0HAG8_SPHPU</name>
<organism evidence="2 3">
    <name type="scientific">Sphenodon punctatus</name>
    <name type="common">Tuatara</name>
    <name type="synonym">Hatteria punctata</name>
    <dbReference type="NCBI Taxonomy" id="8508"/>
    <lineage>
        <taxon>Eukaryota</taxon>
        <taxon>Metazoa</taxon>
        <taxon>Chordata</taxon>
        <taxon>Craniata</taxon>
        <taxon>Vertebrata</taxon>
        <taxon>Euteleostomi</taxon>
        <taxon>Lepidosauria</taxon>
        <taxon>Sphenodontia</taxon>
        <taxon>Sphenodontidae</taxon>
        <taxon>Sphenodon</taxon>
    </lineage>
</organism>
<evidence type="ECO:0000313" key="2">
    <source>
        <dbReference type="Ensembl" id="ENSSPUP00000017729.1"/>
    </source>
</evidence>
<dbReference type="Ensembl" id="ENSSPUT00000018878.1">
    <property type="protein sequence ID" value="ENSSPUP00000017729.1"/>
    <property type="gene ID" value="ENSSPUG00000013699.1"/>
</dbReference>
<evidence type="ECO:0000256" key="1">
    <source>
        <dbReference type="SAM" id="Phobius"/>
    </source>
</evidence>
<sequence>MPPYFAMENSENHKVKAYTQLKISGLYPSAYWCGQAAIDIPLFFVILALLIGSLFAFH</sequence>
<reference evidence="2" key="1">
    <citation type="submission" date="2025-08" db="UniProtKB">
        <authorList>
            <consortium name="Ensembl"/>
        </authorList>
    </citation>
    <scope>IDENTIFICATION</scope>
</reference>
<keyword evidence="1" id="KW-0812">Transmembrane</keyword>
<dbReference type="GeneTree" id="ENSGT00940000158172"/>
<keyword evidence="1" id="KW-1133">Transmembrane helix</keyword>
<keyword evidence="3" id="KW-1185">Reference proteome</keyword>
<keyword evidence="1" id="KW-0472">Membrane</keyword>
<protein>
    <submittedName>
        <fullName evidence="2">Uncharacterized protein</fullName>
    </submittedName>
</protein>
<accession>A0A8D0HAG8</accession>